<proteinExistence type="predicted"/>
<dbReference type="Proteomes" id="UP001180845">
    <property type="component" value="Unassembled WGS sequence"/>
</dbReference>
<organism evidence="2 3">
    <name type="scientific">Haloactinomyces albus</name>
    <dbReference type="NCBI Taxonomy" id="1352928"/>
    <lineage>
        <taxon>Bacteria</taxon>
        <taxon>Bacillati</taxon>
        <taxon>Actinomycetota</taxon>
        <taxon>Actinomycetes</taxon>
        <taxon>Actinopolysporales</taxon>
        <taxon>Actinopolysporaceae</taxon>
        <taxon>Haloactinomyces</taxon>
    </lineage>
</organism>
<dbReference type="RefSeq" id="WP_310268582.1">
    <property type="nucleotide sequence ID" value="NZ_JAVDXW010000001.1"/>
</dbReference>
<dbReference type="AlphaFoldDB" id="A0AAE3ZBR3"/>
<name>A0AAE3ZBR3_9ACTN</name>
<evidence type="ECO:0000313" key="3">
    <source>
        <dbReference type="Proteomes" id="UP001180845"/>
    </source>
</evidence>
<evidence type="ECO:0000313" key="2">
    <source>
        <dbReference type="EMBL" id="MDR7300209.1"/>
    </source>
</evidence>
<reference evidence="2" key="1">
    <citation type="submission" date="2023-07" db="EMBL/GenBank/DDBJ databases">
        <title>Sequencing the genomes of 1000 actinobacteria strains.</title>
        <authorList>
            <person name="Klenk H.-P."/>
        </authorList>
    </citation>
    <scope>NUCLEOTIDE SEQUENCE</scope>
    <source>
        <strain evidence="2">DSM 45977</strain>
    </source>
</reference>
<protein>
    <submittedName>
        <fullName evidence="2">Uncharacterized protein</fullName>
    </submittedName>
</protein>
<accession>A0AAE3ZBR3</accession>
<evidence type="ECO:0000256" key="1">
    <source>
        <dbReference type="SAM" id="MobiDB-lite"/>
    </source>
</evidence>
<feature type="region of interest" description="Disordered" evidence="1">
    <location>
        <begin position="22"/>
        <end position="55"/>
    </location>
</feature>
<comment type="caution">
    <text evidence="2">The sequence shown here is derived from an EMBL/GenBank/DDBJ whole genome shotgun (WGS) entry which is preliminary data.</text>
</comment>
<gene>
    <name evidence="2" type="ORF">JOF55_000390</name>
</gene>
<keyword evidence="3" id="KW-1185">Reference proteome</keyword>
<dbReference type="EMBL" id="JAVDXW010000001">
    <property type="protein sequence ID" value="MDR7300209.1"/>
    <property type="molecule type" value="Genomic_DNA"/>
</dbReference>
<sequence length="55" mass="5999">MHHPDPKVIADTEADDAIAESIAPGQRGYPSRFPTQAEIEPNGDEQDSSICRGYD</sequence>